<keyword evidence="3 5" id="KW-0689">Ribosomal protein</keyword>
<dbReference type="Pfam" id="PF14693">
    <property type="entry name" value="Ribosomal_TL5_C"/>
    <property type="match status" value="1"/>
</dbReference>
<comment type="similarity">
    <text evidence="5">Belongs to the bacterial ribosomal protein bL25 family. CTC subfamily.</text>
</comment>
<dbReference type="GO" id="GO:0008097">
    <property type="term" value="F:5S rRNA binding"/>
    <property type="evidence" value="ECO:0007669"/>
    <property type="project" value="InterPro"/>
</dbReference>
<dbReference type="Proteomes" id="UP000293289">
    <property type="component" value="Unassembled WGS sequence"/>
</dbReference>
<dbReference type="HAMAP" id="MF_01334">
    <property type="entry name" value="Ribosomal_bL25_CTC"/>
    <property type="match status" value="1"/>
</dbReference>
<evidence type="ECO:0000259" key="7">
    <source>
        <dbReference type="Pfam" id="PF01386"/>
    </source>
</evidence>
<evidence type="ECO:0000256" key="1">
    <source>
        <dbReference type="ARBA" id="ARBA00022730"/>
    </source>
</evidence>
<dbReference type="PANTHER" id="PTHR33284">
    <property type="entry name" value="RIBOSOMAL PROTEIN L25/GLN-TRNA SYNTHETASE, ANTI-CODON-BINDING DOMAIN-CONTAINING PROTEIN"/>
    <property type="match status" value="1"/>
</dbReference>
<evidence type="ECO:0000256" key="2">
    <source>
        <dbReference type="ARBA" id="ARBA00022884"/>
    </source>
</evidence>
<dbReference type="CDD" id="cd00495">
    <property type="entry name" value="Ribosomal_L25_TL5_CTC"/>
    <property type="match status" value="1"/>
</dbReference>
<keyword evidence="4 5" id="KW-0687">Ribonucleoprotein</keyword>
<keyword evidence="2 5" id="KW-0694">RNA-binding</keyword>
<dbReference type="InterPro" id="IPR020930">
    <property type="entry name" value="Ribosomal_uL5_bac-type"/>
</dbReference>
<evidence type="ECO:0000313" key="10">
    <source>
        <dbReference type="Proteomes" id="UP000293289"/>
    </source>
</evidence>
<comment type="subunit">
    <text evidence="5">Part of the 50S ribosomal subunit; part of the 5S rRNA/L5/L18/L25 subcomplex. Contacts the 5S rRNA. Binds to the 5S rRNA independently of L5 and L18.</text>
</comment>
<feature type="region of interest" description="Disordered" evidence="6">
    <location>
        <begin position="184"/>
        <end position="215"/>
    </location>
</feature>
<feature type="domain" description="Large ribosomal subunit protein bL25 L25" evidence="7">
    <location>
        <begin position="9"/>
        <end position="91"/>
    </location>
</feature>
<dbReference type="InterPro" id="IPR029751">
    <property type="entry name" value="Ribosomal_L25_dom"/>
</dbReference>
<keyword evidence="10" id="KW-1185">Reference proteome</keyword>
<evidence type="ECO:0000259" key="8">
    <source>
        <dbReference type="Pfam" id="PF14693"/>
    </source>
</evidence>
<dbReference type="RefSeq" id="WP_130352332.1">
    <property type="nucleotide sequence ID" value="NZ_SGWY01000002.1"/>
</dbReference>
<evidence type="ECO:0000256" key="5">
    <source>
        <dbReference type="HAMAP-Rule" id="MF_01334"/>
    </source>
</evidence>
<sequence length="215" mass="22829">MDEDNKVVADNRDSFGKGAARKIRAAGKIPAVLYGHGTDPQHLTLPAHQVGLLIRKANAVLDLQISGKSQIALVKDVQKDPVHQVIEHIDLIVIKRGEKVQVEVPVHLEGEPFAGTIADLDAKTLLLEVEATHIPERVVVSVEGLEEGTQIHAKDVELPTGSTLISDDEVLVVNVHVPQKVDLGEEAAAEAAEAEEAAEGEAPAEGEEAAAESAE</sequence>
<evidence type="ECO:0000313" key="9">
    <source>
        <dbReference type="EMBL" id="RZS65657.1"/>
    </source>
</evidence>
<dbReference type="Pfam" id="PF01386">
    <property type="entry name" value="Ribosomal_L25p"/>
    <property type="match status" value="1"/>
</dbReference>
<dbReference type="GO" id="GO:0006412">
    <property type="term" value="P:translation"/>
    <property type="evidence" value="ECO:0007669"/>
    <property type="project" value="UniProtKB-UniRule"/>
</dbReference>
<evidence type="ECO:0000256" key="6">
    <source>
        <dbReference type="SAM" id="MobiDB-lite"/>
    </source>
</evidence>
<dbReference type="InterPro" id="IPR020057">
    <property type="entry name" value="Ribosomal_bL25_b-dom"/>
</dbReference>
<dbReference type="InterPro" id="IPR001021">
    <property type="entry name" value="Ribosomal_bL25_long"/>
</dbReference>
<dbReference type="InterPro" id="IPR037121">
    <property type="entry name" value="Ribosomal_bL25_C"/>
</dbReference>
<evidence type="ECO:0000256" key="3">
    <source>
        <dbReference type="ARBA" id="ARBA00022980"/>
    </source>
</evidence>
<proteinExistence type="inferred from homology"/>
<dbReference type="Gene3D" id="2.40.240.10">
    <property type="entry name" value="Ribosomal Protein L25, Chain P"/>
    <property type="match status" value="1"/>
</dbReference>
<gene>
    <name evidence="5" type="primary">rplY</name>
    <name evidence="5" type="synonym">ctc</name>
    <name evidence="9" type="ORF">EV187_1357</name>
</gene>
<dbReference type="AlphaFoldDB" id="A0A4Q7MDW5"/>
<name>A0A4Q7MDW5_9MICO</name>
<reference evidence="9 10" key="1">
    <citation type="submission" date="2019-02" db="EMBL/GenBank/DDBJ databases">
        <title>Genomic Encyclopedia of Type Strains, Phase IV (KMG-IV): sequencing the most valuable type-strain genomes for metagenomic binning, comparative biology and taxonomic classification.</title>
        <authorList>
            <person name="Goeker M."/>
        </authorList>
    </citation>
    <scope>NUCLEOTIDE SEQUENCE [LARGE SCALE GENOMIC DNA]</scope>
    <source>
        <strain evidence="9 10">DSM 43045</strain>
    </source>
</reference>
<accession>A0A4Q7MDW5</accession>
<evidence type="ECO:0000256" key="4">
    <source>
        <dbReference type="ARBA" id="ARBA00023274"/>
    </source>
</evidence>
<dbReference type="GO" id="GO:0022625">
    <property type="term" value="C:cytosolic large ribosomal subunit"/>
    <property type="evidence" value="ECO:0007669"/>
    <property type="project" value="TreeGrafter"/>
</dbReference>
<keyword evidence="1 5" id="KW-0699">rRNA-binding</keyword>
<dbReference type="EMBL" id="SGWY01000002">
    <property type="protein sequence ID" value="RZS65657.1"/>
    <property type="molecule type" value="Genomic_DNA"/>
</dbReference>
<comment type="function">
    <text evidence="5">This is one of the proteins that binds to the 5S RNA in the ribosome where it forms part of the central protuberance.</text>
</comment>
<dbReference type="NCBIfam" id="NF004131">
    <property type="entry name" value="PRK05618.2-1"/>
    <property type="match status" value="1"/>
</dbReference>
<dbReference type="SUPFAM" id="SSF50715">
    <property type="entry name" value="Ribosomal protein L25-like"/>
    <property type="match status" value="1"/>
</dbReference>
<dbReference type="GO" id="GO:0003735">
    <property type="term" value="F:structural constituent of ribosome"/>
    <property type="evidence" value="ECO:0007669"/>
    <property type="project" value="InterPro"/>
</dbReference>
<organism evidence="9 10">
    <name type="scientific">Agromyces ramosus</name>
    <dbReference type="NCBI Taxonomy" id="33879"/>
    <lineage>
        <taxon>Bacteria</taxon>
        <taxon>Bacillati</taxon>
        <taxon>Actinomycetota</taxon>
        <taxon>Actinomycetes</taxon>
        <taxon>Micrococcales</taxon>
        <taxon>Microbacteriaceae</taxon>
        <taxon>Agromyces</taxon>
    </lineage>
</organism>
<comment type="caution">
    <text evidence="9">The sequence shown here is derived from an EMBL/GenBank/DDBJ whole genome shotgun (WGS) entry which is preliminary data.</text>
</comment>
<dbReference type="Gene3D" id="2.170.120.20">
    <property type="entry name" value="Ribosomal protein L25, beta domain"/>
    <property type="match status" value="1"/>
</dbReference>
<dbReference type="InterPro" id="IPR011035">
    <property type="entry name" value="Ribosomal_bL25/Gln-tRNA_synth"/>
</dbReference>
<dbReference type="OrthoDB" id="5242980at2"/>
<dbReference type="NCBIfam" id="TIGR00731">
    <property type="entry name" value="bL25_bact_ctc"/>
    <property type="match status" value="1"/>
</dbReference>
<dbReference type="PANTHER" id="PTHR33284:SF1">
    <property type="entry name" value="RIBOSOMAL PROTEIN L25_GLN-TRNA SYNTHETASE, ANTI-CODON-BINDING DOMAIN-CONTAINING PROTEIN"/>
    <property type="match status" value="1"/>
</dbReference>
<feature type="domain" description="Large ribosomal subunit protein bL25 beta" evidence="8">
    <location>
        <begin position="99"/>
        <end position="179"/>
    </location>
</feature>
<protein>
    <recommendedName>
        <fullName evidence="5">Large ribosomal subunit protein bL25</fullName>
    </recommendedName>
    <alternativeName>
        <fullName evidence="5">General stress protein CTC</fullName>
    </alternativeName>
</protein>
<dbReference type="InterPro" id="IPR020056">
    <property type="entry name" value="Rbsml_bL25/Gln-tRNA_synth_N"/>
</dbReference>